<comment type="catalytic activity">
    <reaction evidence="7">
        <text>L-homocysteine + L-serine = L,L-cystathionine + H2O</text>
        <dbReference type="Rhea" id="RHEA:10112"/>
        <dbReference type="ChEBI" id="CHEBI:15377"/>
        <dbReference type="ChEBI" id="CHEBI:33384"/>
        <dbReference type="ChEBI" id="CHEBI:58161"/>
        <dbReference type="ChEBI" id="CHEBI:58199"/>
        <dbReference type="EC" id="4.2.1.22"/>
    </reaction>
</comment>
<dbReference type="WBParaSite" id="SRAE_1000162300.1">
    <property type="protein sequence ID" value="SRAE_1000162300.1"/>
    <property type="gene ID" value="WBGene00258231"/>
</dbReference>
<evidence type="ECO:0000313" key="11">
    <source>
        <dbReference type="WBParaSite" id="SRAE_1000162300.1"/>
    </source>
</evidence>
<comment type="subunit">
    <text evidence="4">Monomer.</text>
</comment>
<dbReference type="AlphaFoldDB" id="A0A090L102"/>
<dbReference type="Proteomes" id="UP000035682">
    <property type="component" value="Unplaced"/>
</dbReference>
<dbReference type="FunFam" id="3.40.50.1100:FF:000003">
    <property type="entry name" value="Cystathionine beta-synthase"/>
    <property type="match status" value="2"/>
</dbReference>
<dbReference type="EC" id="4.2.1.22" evidence="5"/>
<dbReference type="OMA" id="MNERHFL"/>
<comment type="pathway">
    <text evidence="2">Amino-acid biosynthesis; L-cysteine biosynthesis; L-cysteine from L-homocysteine and L-serine: step 1/2.</text>
</comment>
<dbReference type="CTD" id="36375726"/>
<gene>
    <name evidence="9 11 12" type="ORF">SRAE_1000162300</name>
</gene>
<protein>
    <recommendedName>
        <fullName evidence="5">cystathionine beta-synthase</fullName>
        <ecNumber evidence="5">4.2.1.22</ecNumber>
    </recommendedName>
</protein>
<keyword evidence="10" id="KW-1185">Reference proteome</keyword>
<evidence type="ECO:0000256" key="7">
    <source>
        <dbReference type="ARBA" id="ARBA00047490"/>
    </source>
</evidence>
<dbReference type="PANTHER" id="PTHR10314">
    <property type="entry name" value="CYSTATHIONINE BETA-SYNTHASE"/>
    <property type="match status" value="1"/>
</dbReference>
<dbReference type="InterPro" id="IPR050214">
    <property type="entry name" value="Cys_Synth/Cystath_Beta-Synth"/>
</dbReference>
<evidence type="ECO:0000256" key="1">
    <source>
        <dbReference type="ARBA" id="ARBA00001933"/>
    </source>
</evidence>
<evidence type="ECO:0000259" key="8">
    <source>
        <dbReference type="Pfam" id="PF00291"/>
    </source>
</evidence>
<dbReference type="PROSITE" id="PS00901">
    <property type="entry name" value="CYS_SYNTHASE"/>
    <property type="match status" value="2"/>
</dbReference>
<dbReference type="GO" id="GO:0004122">
    <property type="term" value="F:cystathionine beta-synthase activity"/>
    <property type="evidence" value="ECO:0007669"/>
    <property type="project" value="UniProtKB-EC"/>
</dbReference>
<dbReference type="WormBase" id="SRAE_1000162300">
    <property type="protein sequence ID" value="SRP03598"/>
    <property type="gene ID" value="WBGene00258231"/>
</dbReference>
<sequence>MASHLILDGASHKIWNDEGVSDTAGMHKFKPHQPDTGKIMNNVLEAIGNTPLVKLNKIPKEYGIECNIYVKPEYLNAGGSVKDRIGVRMIELAEAEGILKPGMTLIEPTSGNTGIGLALAAAVKGYKCIIVMPEKMSKEKEVIIRALGAKIVRTPTEAAWDSPDSHIGVSARLEKEIEGGIILNQYNNAGNPMAHYESTATEILESLQNNVDMLVVGVGTGGSISGLAKKVKKVVPKAKIVGVDPVGSLLADPHNSEVHSYLVEGIGYDFIPDVCDLKLIDEWIKANDKDSFLMARELIRKEGFLCGGSSGSNVWGALQAAKKLKKGQNCVVLLPDGIRNYMTKFCDDDWMFEHHFMEKPNPIPIIPKEDHPFKNGLNYDPSKKPSEQWKYPPPAPAFYPIKKTLINSILEAIGHTPLVRLNKMPKELGIEAEVLVKCEYFNAGGSIKDRVALRMVEAAEESGVLKPGMTIIEPTSGNTGIGLALVSAVKGYRCIIVMPKKMSKEKEIALKLLGAEIVRTPTEADSDSPDSHIGVAIRLQNEIPNSIILDQYTNFANPQAHYEYTAEEILYACDNKIDSIVIGAGTGGSVTGIGKKIKEKIPSCQIIGTDPEGSLLANPDVKEIHGYEVEGTGYDFVPAVLDRSVIDVWVKTNDKNSFETASKLIHDEGLLCGGSSGSNVWAGLECAKKLKKGQRMVIVLPDGVRNYLTKFVDPAWMKQRNYKVAE</sequence>
<accession>A0A090L102</accession>
<dbReference type="RefSeq" id="XP_024502563.1">
    <property type="nucleotide sequence ID" value="XM_024648602.1"/>
</dbReference>
<dbReference type="STRING" id="34506.A0A090L102"/>
<dbReference type="Gene3D" id="3.40.50.1100">
    <property type="match status" value="4"/>
</dbReference>
<dbReference type="InterPro" id="IPR001926">
    <property type="entry name" value="TrpB-like_PALP"/>
</dbReference>
<evidence type="ECO:0000313" key="10">
    <source>
        <dbReference type="Proteomes" id="UP000035682"/>
    </source>
</evidence>
<evidence type="ECO:0000256" key="6">
    <source>
        <dbReference type="ARBA" id="ARBA00022898"/>
    </source>
</evidence>
<feature type="domain" description="Tryptophan synthase beta chain-like PALP" evidence="8">
    <location>
        <begin position="410"/>
        <end position="702"/>
    </location>
</feature>
<dbReference type="OrthoDB" id="728at2759"/>
<dbReference type="InterPro" id="IPR001216">
    <property type="entry name" value="P-phosphate_BS"/>
</dbReference>
<name>A0A090L102_STRRB</name>
<dbReference type="EMBL" id="LN609528">
    <property type="protein sequence ID" value="CEF63361.1"/>
    <property type="molecule type" value="Genomic_DNA"/>
</dbReference>
<organism evidence="9">
    <name type="scientific">Strongyloides ratti</name>
    <name type="common">Parasitic roundworm</name>
    <dbReference type="NCBI Taxonomy" id="34506"/>
    <lineage>
        <taxon>Eukaryota</taxon>
        <taxon>Metazoa</taxon>
        <taxon>Ecdysozoa</taxon>
        <taxon>Nematoda</taxon>
        <taxon>Chromadorea</taxon>
        <taxon>Rhabditida</taxon>
        <taxon>Tylenchina</taxon>
        <taxon>Panagrolaimomorpha</taxon>
        <taxon>Strongyloidoidea</taxon>
        <taxon>Strongyloididae</taxon>
        <taxon>Strongyloides</taxon>
    </lineage>
</organism>
<evidence type="ECO:0000256" key="4">
    <source>
        <dbReference type="ARBA" id="ARBA00011245"/>
    </source>
</evidence>
<dbReference type="FunFam" id="3.40.50.1100:FF:000118">
    <property type="entry name" value="Related to CYS4-cystathionine beta-synthase"/>
    <property type="match status" value="2"/>
</dbReference>
<dbReference type="SUPFAM" id="SSF53686">
    <property type="entry name" value="Tryptophan synthase beta subunit-like PLP-dependent enzymes"/>
    <property type="match status" value="2"/>
</dbReference>
<evidence type="ECO:0000256" key="3">
    <source>
        <dbReference type="ARBA" id="ARBA00007103"/>
    </source>
</evidence>
<dbReference type="Pfam" id="PF00291">
    <property type="entry name" value="PALP"/>
    <property type="match status" value="2"/>
</dbReference>
<evidence type="ECO:0000256" key="2">
    <source>
        <dbReference type="ARBA" id="ARBA00005003"/>
    </source>
</evidence>
<reference evidence="9 10" key="1">
    <citation type="submission" date="2014-09" db="EMBL/GenBank/DDBJ databases">
        <authorList>
            <person name="Martin A.A."/>
        </authorList>
    </citation>
    <scope>NUCLEOTIDE SEQUENCE</scope>
    <source>
        <strain evidence="10">ED321</strain>
        <strain evidence="9">ED321 Heterogonic</strain>
    </source>
</reference>
<reference evidence="11" key="2">
    <citation type="submission" date="2020-12" db="UniProtKB">
        <authorList>
            <consortium name="WormBaseParasite"/>
        </authorList>
    </citation>
    <scope>IDENTIFICATION</scope>
</reference>
<dbReference type="CDD" id="cd01561">
    <property type="entry name" value="CBS_like"/>
    <property type="match status" value="2"/>
</dbReference>
<proteinExistence type="inferred from homology"/>
<evidence type="ECO:0000313" key="9">
    <source>
        <dbReference type="EMBL" id="CEF63361.1"/>
    </source>
</evidence>
<dbReference type="GeneID" id="36375726"/>
<keyword evidence="6" id="KW-0663">Pyridoxal phosphate</keyword>
<comment type="cofactor">
    <cofactor evidence="1">
        <name>pyridoxal 5'-phosphate</name>
        <dbReference type="ChEBI" id="CHEBI:597326"/>
    </cofactor>
</comment>
<evidence type="ECO:0000313" key="12">
    <source>
        <dbReference type="WormBase" id="SRAE_1000162300"/>
    </source>
</evidence>
<dbReference type="GO" id="GO:0006535">
    <property type="term" value="P:cysteine biosynthetic process from serine"/>
    <property type="evidence" value="ECO:0007669"/>
    <property type="project" value="InterPro"/>
</dbReference>
<dbReference type="eggNOG" id="KOG1252">
    <property type="taxonomic scope" value="Eukaryota"/>
</dbReference>
<comment type="similarity">
    <text evidence="3">Belongs to the cysteine synthase/cystathionine beta-synthase family.</text>
</comment>
<dbReference type="InterPro" id="IPR036052">
    <property type="entry name" value="TrpB-like_PALP_sf"/>
</dbReference>
<feature type="domain" description="Tryptophan synthase beta chain-like PALP" evidence="8">
    <location>
        <begin position="44"/>
        <end position="336"/>
    </location>
</feature>
<evidence type="ECO:0000256" key="5">
    <source>
        <dbReference type="ARBA" id="ARBA00012041"/>
    </source>
</evidence>
<dbReference type="GO" id="GO:0030170">
    <property type="term" value="F:pyridoxal phosphate binding"/>
    <property type="evidence" value="ECO:0007669"/>
    <property type="project" value="UniProtKB-ARBA"/>
</dbReference>